<dbReference type="InterPro" id="IPR004643">
    <property type="entry name" value="Fe-S_L-Ser_bsu"/>
</dbReference>
<dbReference type="Pfam" id="PF01842">
    <property type="entry name" value="ACT"/>
    <property type="match status" value="1"/>
</dbReference>
<keyword evidence="15" id="KW-1185">Reference proteome</keyword>
<dbReference type="GO" id="GO:0046872">
    <property type="term" value="F:metal ion binding"/>
    <property type="evidence" value="ECO:0007669"/>
    <property type="project" value="UniProtKB-UniRule"/>
</dbReference>
<dbReference type="FunFam" id="3.30.70.260:FF:000008">
    <property type="entry name" value="D-3-phosphoglycerate dehydrogenase, chloroplastic"/>
    <property type="match status" value="1"/>
</dbReference>
<dbReference type="InterPro" id="IPR029009">
    <property type="entry name" value="ASB_dom_sf"/>
</dbReference>
<dbReference type="UniPathway" id="UPA00138"/>
<dbReference type="Gene3D" id="3.30.1330.90">
    <property type="entry name" value="D-3-phosphoglycerate dehydrogenase, domain 3"/>
    <property type="match status" value="1"/>
</dbReference>
<comment type="pathway">
    <text evidence="2 11">Carbohydrate biosynthesis; gluconeogenesis.</text>
</comment>
<evidence type="ECO:0000256" key="12">
    <source>
        <dbReference type="RuleBase" id="RU366059"/>
    </source>
</evidence>
<keyword evidence="7 11" id="KW-0408">Iron</keyword>
<dbReference type="InterPro" id="IPR051318">
    <property type="entry name" value="Fe-S_L-Ser"/>
</dbReference>
<evidence type="ECO:0000313" key="15">
    <source>
        <dbReference type="Proteomes" id="UP000277811"/>
    </source>
</evidence>
<reference evidence="14 15" key="1">
    <citation type="submission" date="2018-06" db="EMBL/GenBank/DDBJ databases">
        <authorList>
            <person name="Strepis N."/>
        </authorList>
    </citation>
    <scope>NUCLEOTIDE SEQUENCE [LARGE SCALE GENOMIC DNA]</scope>
    <source>
        <strain evidence="14">LUCI</strain>
    </source>
</reference>
<evidence type="ECO:0000259" key="13">
    <source>
        <dbReference type="PROSITE" id="PS51671"/>
    </source>
</evidence>
<evidence type="ECO:0000256" key="6">
    <source>
        <dbReference type="ARBA" id="ARBA00022723"/>
    </source>
</evidence>
<keyword evidence="8 11" id="KW-0411">Iron-sulfur</keyword>
<comment type="similarity">
    <text evidence="3 11 12">Belongs to the iron-sulfur dependent L-serine dehydratase family.</text>
</comment>
<evidence type="ECO:0000256" key="9">
    <source>
        <dbReference type="ARBA" id="ARBA00023239"/>
    </source>
</evidence>
<comment type="catalytic activity">
    <reaction evidence="10 11 12">
        <text>L-serine = pyruvate + NH4(+)</text>
        <dbReference type="Rhea" id="RHEA:19169"/>
        <dbReference type="ChEBI" id="CHEBI:15361"/>
        <dbReference type="ChEBI" id="CHEBI:28938"/>
        <dbReference type="ChEBI" id="CHEBI:33384"/>
        <dbReference type="EC" id="4.3.1.17"/>
    </reaction>
</comment>
<evidence type="ECO:0000256" key="8">
    <source>
        <dbReference type="ARBA" id="ARBA00023014"/>
    </source>
</evidence>
<dbReference type="EMBL" id="UPPP01000073">
    <property type="protein sequence ID" value="VBB07350.1"/>
    <property type="molecule type" value="Genomic_DNA"/>
</dbReference>
<protein>
    <recommendedName>
        <fullName evidence="11">L-serine deaminase</fullName>
    </recommendedName>
</protein>
<evidence type="ECO:0000256" key="10">
    <source>
        <dbReference type="ARBA" id="ARBA00049406"/>
    </source>
</evidence>
<dbReference type="AlphaFoldDB" id="A0A498R8U0"/>
<dbReference type="RefSeq" id="WP_122628294.1">
    <property type="nucleotide sequence ID" value="NZ_UPPP01000073.1"/>
</dbReference>
<evidence type="ECO:0000256" key="4">
    <source>
        <dbReference type="ARBA" id="ARBA00022432"/>
    </source>
</evidence>
<feature type="domain" description="ACT" evidence="13">
    <location>
        <begin position="147"/>
        <end position="220"/>
    </location>
</feature>
<evidence type="ECO:0000256" key="5">
    <source>
        <dbReference type="ARBA" id="ARBA00022485"/>
    </source>
</evidence>
<gene>
    <name evidence="14" type="ORF">LUCI_2594</name>
</gene>
<dbReference type="NCBIfam" id="TIGR00719">
    <property type="entry name" value="sda_beta"/>
    <property type="match status" value="1"/>
</dbReference>
<dbReference type="PIRSF" id="PIRSF036692">
    <property type="entry name" value="SDH_B"/>
    <property type="match status" value="1"/>
</dbReference>
<organism evidence="14 15">
    <name type="scientific">Lucifera butyrica</name>
    <dbReference type="NCBI Taxonomy" id="1351585"/>
    <lineage>
        <taxon>Bacteria</taxon>
        <taxon>Bacillati</taxon>
        <taxon>Bacillota</taxon>
        <taxon>Negativicutes</taxon>
        <taxon>Veillonellales</taxon>
        <taxon>Veillonellaceae</taxon>
        <taxon>Lucifera</taxon>
    </lineage>
</organism>
<dbReference type="FunFam" id="3.30.1330.90:FF:000004">
    <property type="entry name" value="L-serine dehydratase, iron-sulfur-dependent subunit beta"/>
    <property type="match status" value="1"/>
</dbReference>
<dbReference type="GO" id="GO:0051539">
    <property type="term" value="F:4 iron, 4 sulfur cluster binding"/>
    <property type="evidence" value="ECO:0007669"/>
    <property type="project" value="UniProtKB-UniRule"/>
</dbReference>
<evidence type="ECO:0000256" key="7">
    <source>
        <dbReference type="ARBA" id="ARBA00023004"/>
    </source>
</evidence>
<evidence type="ECO:0000313" key="14">
    <source>
        <dbReference type="EMBL" id="VBB07350.1"/>
    </source>
</evidence>
<dbReference type="Gene3D" id="3.30.70.260">
    <property type="match status" value="1"/>
</dbReference>
<name>A0A498R8U0_9FIRM</name>
<comment type="cofactor">
    <cofactor evidence="1 12">
        <name>[4Fe-4S] cluster</name>
        <dbReference type="ChEBI" id="CHEBI:49883"/>
    </cofactor>
</comment>
<dbReference type="InterPro" id="IPR045865">
    <property type="entry name" value="ACT-like_dom_sf"/>
</dbReference>
<dbReference type="Pfam" id="PF03315">
    <property type="entry name" value="SDH_beta"/>
    <property type="match status" value="1"/>
</dbReference>
<accession>A0A498R8U0</accession>
<keyword evidence="6 11" id="KW-0479">Metal-binding</keyword>
<keyword evidence="4 11" id="KW-0312">Gluconeogenesis</keyword>
<keyword evidence="5 11" id="KW-0004">4Fe-4S</keyword>
<dbReference type="CDD" id="cd04903">
    <property type="entry name" value="ACT_LSD"/>
    <property type="match status" value="1"/>
</dbReference>
<sequence length="220" mass="23221">MKGVFDIIGPVMIGPSSSHTAGATRLGKIARAILGEEPSRVLVKLHGSFAKTGRGHGTDKAIAAGLLGFSSDDERIPEALNLAAAAGMKIEFVRKNLANAHPNTAVIEMIGKSGRQASVMGCSVGGGNIIVTRINGYQVELTGEYATLITIHEDRPGVVSHVTQVLAQEKINVAFMRVSRQERGAEALMILESDEPISRQAYDVVANIPAVEVAMLVLPS</sequence>
<proteinExistence type="inferred from homology"/>
<evidence type="ECO:0000256" key="3">
    <source>
        <dbReference type="ARBA" id="ARBA00008636"/>
    </source>
</evidence>
<evidence type="ECO:0000256" key="2">
    <source>
        <dbReference type="ARBA" id="ARBA00004742"/>
    </source>
</evidence>
<dbReference type="GO" id="GO:0006094">
    <property type="term" value="P:gluconeogenesis"/>
    <property type="evidence" value="ECO:0007669"/>
    <property type="project" value="UniProtKB-UniRule"/>
</dbReference>
<dbReference type="PANTHER" id="PTHR30182:SF12">
    <property type="entry name" value="L-SERINE DEHYDRATASE, BETA CHAIN-RELATED"/>
    <property type="match status" value="1"/>
</dbReference>
<dbReference type="InterPro" id="IPR005131">
    <property type="entry name" value="Ser_deHydtase_bsu"/>
</dbReference>
<dbReference type="GO" id="GO:0003941">
    <property type="term" value="F:L-serine ammonia-lyase activity"/>
    <property type="evidence" value="ECO:0007669"/>
    <property type="project" value="UniProtKB-UniRule"/>
</dbReference>
<dbReference type="OrthoDB" id="9813137at2"/>
<dbReference type="PANTHER" id="PTHR30182">
    <property type="entry name" value="L-SERINE DEHYDRATASE"/>
    <property type="match status" value="1"/>
</dbReference>
<dbReference type="PROSITE" id="PS51671">
    <property type="entry name" value="ACT"/>
    <property type="match status" value="1"/>
</dbReference>
<keyword evidence="9 11" id="KW-0456">Lyase</keyword>
<evidence type="ECO:0000256" key="11">
    <source>
        <dbReference type="PIRNR" id="PIRNR036692"/>
    </source>
</evidence>
<dbReference type="Proteomes" id="UP000277811">
    <property type="component" value="Unassembled WGS sequence"/>
</dbReference>
<dbReference type="SUPFAM" id="SSF143548">
    <property type="entry name" value="Serine metabolism enzymes domain"/>
    <property type="match status" value="1"/>
</dbReference>
<dbReference type="InterPro" id="IPR002912">
    <property type="entry name" value="ACT_dom"/>
</dbReference>
<dbReference type="SUPFAM" id="SSF55021">
    <property type="entry name" value="ACT-like"/>
    <property type="match status" value="1"/>
</dbReference>
<evidence type="ECO:0000256" key="1">
    <source>
        <dbReference type="ARBA" id="ARBA00001966"/>
    </source>
</evidence>